<dbReference type="InterPro" id="IPR026750">
    <property type="entry name" value="NTAN1"/>
</dbReference>
<evidence type="ECO:0000313" key="1">
    <source>
        <dbReference type="EMBL" id="KGJ94900.1"/>
    </source>
</evidence>
<dbReference type="AlphaFoldDB" id="A0A099KXJ1"/>
<dbReference type="EMBL" id="JQEC01000016">
    <property type="protein sequence ID" value="KGJ94900.1"/>
    <property type="molecule type" value="Genomic_DNA"/>
</dbReference>
<dbReference type="PATRIC" id="fig|28229.3.peg.1753"/>
<reference evidence="1 2" key="1">
    <citation type="submission" date="2014-08" db="EMBL/GenBank/DDBJ databases">
        <title>Genomic and Phenotypic Diversity of Colwellia psychrerythraea strains from Disparate Marine Basins.</title>
        <authorList>
            <person name="Techtmann S.M."/>
            <person name="Stelling S.C."/>
            <person name="Utturkar S.M."/>
            <person name="Alshibli N."/>
            <person name="Harris A."/>
            <person name="Brown S.D."/>
            <person name="Hazen T.C."/>
        </authorList>
    </citation>
    <scope>NUCLEOTIDE SEQUENCE [LARGE SCALE GENOMIC DNA]</scope>
    <source>
        <strain evidence="1 2">GAB14E</strain>
    </source>
</reference>
<dbReference type="Proteomes" id="UP000029868">
    <property type="component" value="Unassembled WGS sequence"/>
</dbReference>
<accession>A0A099KXJ1</accession>
<proteinExistence type="predicted"/>
<dbReference type="RefSeq" id="WP_033081805.1">
    <property type="nucleotide sequence ID" value="NZ_JQEC01000016.1"/>
</dbReference>
<organism evidence="1 2">
    <name type="scientific">Colwellia psychrerythraea</name>
    <name type="common">Vibrio psychroerythus</name>
    <dbReference type="NCBI Taxonomy" id="28229"/>
    <lineage>
        <taxon>Bacteria</taxon>
        <taxon>Pseudomonadati</taxon>
        <taxon>Pseudomonadota</taxon>
        <taxon>Gammaproteobacteria</taxon>
        <taxon>Alteromonadales</taxon>
        <taxon>Colwelliaceae</taxon>
        <taxon>Colwellia</taxon>
    </lineage>
</organism>
<dbReference type="GO" id="GO:0008418">
    <property type="term" value="F:protein-N-terminal asparagine amidohydrolase activity"/>
    <property type="evidence" value="ECO:0007669"/>
    <property type="project" value="InterPro"/>
</dbReference>
<protein>
    <submittedName>
        <fullName evidence="1">Uncharacterized protein</fullName>
    </submittedName>
</protein>
<name>A0A099KXJ1_COLPS</name>
<comment type="caution">
    <text evidence="1">The sequence shown here is derived from an EMBL/GenBank/DDBJ whole genome shotgun (WGS) entry which is preliminary data.</text>
</comment>
<gene>
    <name evidence="1" type="ORF">GAB14E_2134</name>
</gene>
<dbReference type="OrthoDB" id="6796659at2"/>
<sequence>MKFNFHNKQSNLPIPDGFYYVDQDNYYIANLNEPAVGNPEKYLYSDSATSCIIVVVEGKNTKGDPIVALAHLSRTERFETFFEIVENNFVGPVDVFAQGGNPANAEASQTNSETVLTWIQANRTSRASSGASWSITNVTLALGLGNPQEDNRGSYGINLMLMTVSNDSFKLTMKDRDPTGGLQILYCVFGLKVAPVIHLHHRGTAFTANEINSLVAMANLPKNDWVGLLKKTQAEVLKISSTPNCEVPWFYEEIRQAALYVKEHL</sequence>
<dbReference type="Pfam" id="PF14736">
    <property type="entry name" value="N_Asn_amidohyd"/>
    <property type="match status" value="1"/>
</dbReference>
<evidence type="ECO:0000313" key="2">
    <source>
        <dbReference type="Proteomes" id="UP000029868"/>
    </source>
</evidence>